<proteinExistence type="predicted"/>
<protein>
    <submittedName>
        <fullName evidence="1">13985_t:CDS:1</fullName>
    </submittedName>
</protein>
<accession>A0ACA9Q542</accession>
<dbReference type="EMBL" id="CAJVPW010036470">
    <property type="protein sequence ID" value="CAG8737824.1"/>
    <property type="molecule type" value="Genomic_DNA"/>
</dbReference>
<dbReference type="Proteomes" id="UP000789366">
    <property type="component" value="Unassembled WGS sequence"/>
</dbReference>
<organism evidence="1 2">
    <name type="scientific">Cetraspora pellucida</name>
    <dbReference type="NCBI Taxonomy" id="1433469"/>
    <lineage>
        <taxon>Eukaryota</taxon>
        <taxon>Fungi</taxon>
        <taxon>Fungi incertae sedis</taxon>
        <taxon>Mucoromycota</taxon>
        <taxon>Glomeromycotina</taxon>
        <taxon>Glomeromycetes</taxon>
        <taxon>Diversisporales</taxon>
        <taxon>Gigasporaceae</taxon>
        <taxon>Cetraspora</taxon>
    </lineage>
</organism>
<feature type="non-terminal residue" evidence="1">
    <location>
        <position position="1"/>
    </location>
</feature>
<evidence type="ECO:0000313" key="1">
    <source>
        <dbReference type="EMBL" id="CAG8737824.1"/>
    </source>
</evidence>
<keyword evidence="2" id="KW-1185">Reference proteome</keyword>
<sequence length="40" mass="4440">FRGIKCYYGGGNCVIKGQIWDIAGNYCDTCEGCSENHHVQ</sequence>
<evidence type="ECO:0000313" key="2">
    <source>
        <dbReference type="Proteomes" id="UP000789366"/>
    </source>
</evidence>
<gene>
    <name evidence="1" type="ORF">SPELUC_LOCUS13579</name>
</gene>
<comment type="caution">
    <text evidence="1">The sequence shown here is derived from an EMBL/GenBank/DDBJ whole genome shotgun (WGS) entry which is preliminary data.</text>
</comment>
<reference evidence="1" key="1">
    <citation type="submission" date="2021-06" db="EMBL/GenBank/DDBJ databases">
        <authorList>
            <person name="Kallberg Y."/>
            <person name="Tangrot J."/>
            <person name="Rosling A."/>
        </authorList>
    </citation>
    <scope>NUCLEOTIDE SEQUENCE</scope>
    <source>
        <strain evidence="1">28 12/20/2015</strain>
    </source>
</reference>
<name>A0ACA9Q542_9GLOM</name>